<dbReference type="InterPro" id="IPR020846">
    <property type="entry name" value="MFS_dom"/>
</dbReference>
<evidence type="ECO:0000256" key="5">
    <source>
        <dbReference type="ARBA" id="ARBA00022989"/>
    </source>
</evidence>
<feature type="transmembrane region" description="Helical" evidence="7">
    <location>
        <begin position="432"/>
        <end position="456"/>
    </location>
</feature>
<dbReference type="Pfam" id="PF07690">
    <property type="entry name" value="MFS_1"/>
    <property type="match status" value="1"/>
</dbReference>
<dbReference type="PANTHER" id="PTHR42718:SF42">
    <property type="entry name" value="EXPORT PROTEIN"/>
    <property type="match status" value="1"/>
</dbReference>
<keyword evidence="6 7" id="KW-0472">Membrane</keyword>
<feature type="transmembrane region" description="Helical" evidence="7">
    <location>
        <begin position="303"/>
        <end position="322"/>
    </location>
</feature>
<feature type="transmembrane region" description="Helical" evidence="7">
    <location>
        <begin position="107"/>
        <end position="128"/>
    </location>
</feature>
<evidence type="ECO:0000256" key="3">
    <source>
        <dbReference type="ARBA" id="ARBA00022475"/>
    </source>
</evidence>
<dbReference type="PRINTS" id="PR01036">
    <property type="entry name" value="TCRTETB"/>
</dbReference>
<evidence type="ECO:0000256" key="1">
    <source>
        <dbReference type="ARBA" id="ARBA00004651"/>
    </source>
</evidence>
<organism evidence="9 10">
    <name type="scientific">Fodinibacter luteus</name>
    <dbReference type="NCBI Taxonomy" id="552064"/>
    <lineage>
        <taxon>Bacteria</taxon>
        <taxon>Bacillati</taxon>
        <taxon>Actinomycetota</taxon>
        <taxon>Actinomycetes</taxon>
        <taxon>Micrococcales</taxon>
        <taxon>Intrasporangiaceae</taxon>
        <taxon>Fodinibacter (ex Wang et al. 2009)</taxon>
    </lineage>
</organism>
<dbReference type="PANTHER" id="PTHR42718">
    <property type="entry name" value="MAJOR FACILITATOR SUPERFAMILY MULTIDRUG TRANSPORTER MFSC"/>
    <property type="match status" value="1"/>
</dbReference>
<evidence type="ECO:0000313" key="9">
    <source>
        <dbReference type="EMBL" id="GAA4410760.1"/>
    </source>
</evidence>
<accession>A0ABP8KN66</accession>
<evidence type="ECO:0000256" key="2">
    <source>
        <dbReference type="ARBA" id="ARBA00022448"/>
    </source>
</evidence>
<dbReference type="InterPro" id="IPR004638">
    <property type="entry name" value="EmrB-like"/>
</dbReference>
<feature type="transmembrane region" description="Helical" evidence="7">
    <location>
        <begin position="82"/>
        <end position="101"/>
    </location>
</feature>
<keyword evidence="4 7" id="KW-0812">Transmembrane</keyword>
<sequence>MPAAALARDSRQGRALLAGVTLGSAVAILDGSVVNVALRTIGRDLDASLAQLQWVVNGYLLALASLVLVGGALGDRLGRRRVYLVGVAWFMVASGLCAVAQTPSQLIALRVLQGVGAALLTPGALALIQSSFRPEDRAPAIGTWAGVSGVAAAVGPVLGGWLVDHASWRWIFAINLPLCLAVLALAGRSAPESRDAGATGRFDVLGAALTVVGLGAATYALTAATEATTAVVATAWLVALAAAAAFVRTERRTASPLVPPSLFASRVFSAANAMTTLVYGALGGVSLFTVLQLQAAGWGALEAGLSGLPITVALLVLSPRAAALSARIGPRVPMTVGPLVCAAGALLLLLVAEEATWARVLPGMVVFSLGLALLVSPLTAAVLAAAPGRYAGAASGVNNAVARAGSLLAVAALPALVGLAGDDYLDPEAMTAGYRAAMTWCAALLALGGVVSWFGLGRGAAR</sequence>
<comment type="caution">
    <text evidence="9">The sequence shown here is derived from an EMBL/GenBank/DDBJ whole genome shotgun (WGS) entry which is preliminary data.</text>
</comment>
<name>A0ABP8KN66_9MICO</name>
<dbReference type="EMBL" id="BAABGM010000020">
    <property type="protein sequence ID" value="GAA4410760.1"/>
    <property type="molecule type" value="Genomic_DNA"/>
</dbReference>
<keyword evidence="10" id="KW-1185">Reference proteome</keyword>
<feature type="transmembrane region" description="Helical" evidence="7">
    <location>
        <begin position="227"/>
        <end position="247"/>
    </location>
</feature>
<feature type="domain" description="Major facilitator superfamily (MFS) profile" evidence="8">
    <location>
        <begin position="16"/>
        <end position="460"/>
    </location>
</feature>
<dbReference type="CDD" id="cd17321">
    <property type="entry name" value="MFS_MMR_MDR_like"/>
    <property type="match status" value="1"/>
</dbReference>
<evidence type="ECO:0000256" key="7">
    <source>
        <dbReference type="SAM" id="Phobius"/>
    </source>
</evidence>
<proteinExistence type="predicted"/>
<feature type="transmembrane region" description="Helical" evidence="7">
    <location>
        <begin position="364"/>
        <end position="388"/>
    </location>
</feature>
<feature type="transmembrane region" description="Helical" evidence="7">
    <location>
        <begin position="168"/>
        <end position="190"/>
    </location>
</feature>
<keyword evidence="3" id="KW-1003">Cell membrane</keyword>
<dbReference type="Gene3D" id="1.20.1720.10">
    <property type="entry name" value="Multidrug resistance protein D"/>
    <property type="match status" value="1"/>
</dbReference>
<feature type="transmembrane region" description="Helical" evidence="7">
    <location>
        <begin position="15"/>
        <end position="34"/>
    </location>
</feature>
<evidence type="ECO:0000313" key="10">
    <source>
        <dbReference type="Proteomes" id="UP001500945"/>
    </source>
</evidence>
<comment type="subcellular location">
    <subcellularLocation>
        <location evidence="1">Cell membrane</location>
        <topology evidence="1">Multi-pass membrane protein</topology>
    </subcellularLocation>
</comment>
<dbReference type="InterPro" id="IPR036259">
    <property type="entry name" value="MFS_trans_sf"/>
</dbReference>
<dbReference type="PROSITE" id="PS50850">
    <property type="entry name" value="MFS"/>
    <property type="match status" value="1"/>
</dbReference>
<keyword evidence="2" id="KW-0813">Transport</keyword>
<evidence type="ECO:0000256" key="4">
    <source>
        <dbReference type="ARBA" id="ARBA00022692"/>
    </source>
</evidence>
<feature type="transmembrane region" description="Helical" evidence="7">
    <location>
        <begin position="400"/>
        <end position="420"/>
    </location>
</feature>
<keyword evidence="5 7" id="KW-1133">Transmembrane helix</keyword>
<feature type="transmembrane region" description="Helical" evidence="7">
    <location>
        <begin position="202"/>
        <end position="221"/>
    </location>
</feature>
<dbReference type="NCBIfam" id="TIGR00711">
    <property type="entry name" value="efflux_EmrB"/>
    <property type="match status" value="1"/>
</dbReference>
<protein>
    <submittedName>
        <fullName evidence="9">MFS transporter</fullName>
    </submittedName>
</protein>
<dbReference type="SUPFAM" id="SSF103473">
    <property type="entry name" value="MFS general substrate transporter"/>
    <property type="match status" value="1"/>
</dbReference>
<dbReference type="InterPro" id="IPR011701">
    <property type="entry name" value="MFS"/>
</dbReference>
<evidence type="ECO:0000259" key="8">
    <source>
        <dbReference type="PROSITE" id="PS50850"/>
    </source>
</evidence>
<gene>
    <name evidence="9" type="ORF">GCM10023168_30790</name>
</gene>
<feature type="transmembrane region" description="Helical" evidence="7">
    <location>
        <begin position="334"/>
        <end position="352"/>
    </location>
</feature>
<dbReference type="Gene3D" id="1.20.1250.20">
    <property type="entry name" value="MFS general substrate transporter like domains"/>
    <property type="match status" value="1"/>
</dbReference>
<evidence type="ECO:0000256" key="6">
    <source>
        <dbReference type="ARBA" id="ARBA00023136"/>
    </source>
</evidence>
<reference evidence="10" key="1">
    <citation type="journal article" date="2019" name="Int. J. Syst. Evol. Microbiol.">
        <title>The Global Catalogue of Microorganisms (GCM) 10K type strain sequencing project: providing services to taxonomists for standard genome sequencing and annotation.</title>
        <authorList>
            <consortium name="The Broad Institute Genomics Platform"/>
            <consortium name="The Broad Institute Genome Sequencing Center for Infectious Disease"/>
            <person name="Wu L."/>
            <person name="Ma J."/>
        </authorList>
    </citation>
    <scope>NUCLEOTIDE SEQUENCE [LARGE SCALE GENOMIC DNA]</scope>
    <source>
        <strain evidence="10">JCM 17809</strain>
    </source>
</reference>
<dbReference type="Proteomes" id="UP001500945">
    <property type="component" value="Unassembled WGS sequence"/>
</dbReference>
<dbReference type="RefSeq" id="WP_345207575.1">
    <property type="nucleotide sequence ID" value="NZ_BAABGM010000020.1"/>
</dbReference>
<feature type="transmembrane region" description="Helical" evidence="7">
    <location>
        <begin position="140"/>
        <end position="162"/>
    </location>
</feature>
<feature type="transmembrane region" description="Helical" evidence="7">
    <location>
        <begin position="54"/>
        <end position="73"/>
    </location>
</feature>
<feature type="transmembrane region" description="Helical" evidence="7">
    <location>
        <begin position="267"/>
        <end position="291"/>
    </location>
</feature>